<gene>
    <name evidence="1" type="ORF">C9374_007285</name>
</gene>
<name>A0AA88H591_NAELO</name>
<dbReference type="AlphaFoldDB" id="A0AA88H591"/>
<comment type="caution">
    <text evidence="1">The sequence shown here is derived from an EMBL/GenBank/DDBJ whole genome shotgun (WGS) entry which is preliminary data.</text>
</comment>
<keyword evidence="2" id="KW-1185">Reference proteome</keyword>
<dbReference type="PANTHER" id="PTHR33651:SF3">
    <property type="entry name" value="PHAGE PROTEIN"/>
    <property type="match status" value="1"/>
</dbReference>
<sequence>MNGEQEECYLDVLKLKSKLKAVAFNRLKEYSKQYFQILHPEGEISFSIKQGGGQLGVIINVIRRGNENSLRYFIKTHSHGRKESSSSDPIPVQALELIMYKVLEKLQLCPEVHFVCKDAKDFYIATLNAGQDENFHEYSKCIEQPEVLGRHVWVNLLEHFKEGVELDCELDETNVLDEKAHQFVNQMTLLDIIIRVFNIRDVIHNTTNFGFVLPSGDLKIIDVRIEPAQFTKQFPCFFKRKWNV</sequence>
<dbReference type="EMBL" id="PYSW02000002">
    <property type="protein sequence ID" value="KAG2393754.1"/>
    <property type="molecule type" value="Genomic_DNA"/>
</dbReference>
<dbReference type="RefSeq" id="XP_044555648.1">
    <property type="nucleotide sequence ID" value="XM_044697236.1"/>
</dbReference>
<protein>
    <submittedName>
        <fullName evidence="1">Uncharacterized protein</fullName>
    </submittedName>
</protein>
<proteinExistence type="predicted"/>
<accession>A0AA88H591</accession>
<dbReference type="Proteomes" id="UP000816034">
    <property type="component" value="Unassembled WGS sequence"/>
</dbReference>
<dbReference type="PANTHER" id="PTHR33651">
    <property type="entry name" value="PROTEIN CBG06246"/>
    <property type="match status" value="1"/>
</dbReference>
<evidence type="ECO:0000313" key="2">
    <source>
        <dbReference type="Proteomes" id="UP000816034"/>
    </source>
</evidence>
<dbReference type="GeneID" id="68099739"/>
<evidence type="ECO:0000313" key="1">
    <source>
        <dbReference type="EMBL" id="KAG2393754.1"/>
    </source>
</evidence>
<reference evidence="1 2" key="1">
    <citation type="journal article" date="2018" name="BMC Genomics">
        <title>The genome of Naegleria lovaniensis, the basis for a comparative approach to unravel pathogenicity factors of the human pathogenic amoeba N. fowleri.</title>
        <authorList>
            <person name="Liechti N."/>
            <person name="Schurch N."/>
            <person name="Bruggmann R."/>
            <person name="Wittwer M."/>
        </authorList>
    </citation>
    <scope>NUCLEOTIDE SEQUENCE [LARGE SCALE GENOMIC DNA]</scope>
    <source>
        <strain evidence="1 2">ATCC 30569</strain>
    </source>
</reference>
<organism evidence="1 2">
    <name type="scientific">Naegleria lovaniensis</name>
    <name type="common">Amoeba</name>
    <dbReference type="NCBI Taxonomy" id="51637"/>
    <lineage>
        <taxon>Eukaryota</taxon>
        <taxon>Discoba</taxon>
        <taxon>Heterolobosea</taxon>
        <taxon>Tetramitia</taxon>
        <taxon>Eutetramitia</taxon>
        <taxon>Vahlkampfiidae</taxon>
        <taxon>Naegleria</taxon>
    </lineage>
</organism>